<sequence>MEAKDLVAVDLSDDEREILRRGLGEWGGPARSTEALAVAMGFASVADLYEQGRRLRAALNSKEPLSAADWRRALVATEFVFASNVFGSGVDWQITTGIRDEETIRILRGLQRKLGRAVGRALYIHR</sequence>
<dbReference type="Proteomes" id="UP000323876">
    <property type="component" value="Unassembled WGS sequence"/>
</dbReference>
<dbReference type="AlphaFoldDB" id="A0A5N0DY30"/>
<keyword evidence="2" id="KW-1185">Reference proteome</keyword>
<organism evidence="1 2">
    <name type="scientific">Nocardia colli</name>
    <dbReference type="NCBI Taxonomy" id="2545717"/>
    <lineage>
        <taxon>Bacteria</taxon>
        <taxon>Bacillati</taxon>
        <taxon>Actinomycetota</taxon>
        <taxon>Actinomycetes</taxon>
        <taxon>Mycobacteriales</taxon>
        <taxon>Nocardiaceae</taxon>
        <taxon>Nocardia</taxon>
    </lineage>
</organism>
<gene>
    <name evidence="1" type="ORF">F3087_38960</name>
</gene>
<dbReference type="EMBL" id="VXLC01000029">
    <property type="protein sequence ID" value="KAA8882042.1"/>
    <property type="molecule type" value="Genomic_DNA"/>
</dbReference>
<protein>
    <submittedName>
        <fullName evidence="1">Uncharacterized protein</fullName>
    </submittedName>
</protein>
<dbReference type="RefSeq" id="WP_150407183.1">
    <property type="nucleotide sequence ID" value="NZ_VXLC01000029.1"/>
</dbReference>
<accession>A0A5N0DY30</accession>
<evidence type="ECO:0000313" key="2">
    <source>
        <dbReference type="Proteomes" id="UP000323876"/>
    </source>
</evidence>
<comment type="caution">
    <text evidence="1">The sequence shown here is derived from an EMBL/GenBank/DDBJ whole genome shotgun (WGS) entry which is preliminary data.</text>
</comment>
<proteinExistence type="predicted"/>
<evidence type="ECO:0000313" key="1">
    <source>
        <dbReference type="EMBL" id="KAA8882042.1"/>
    </source>
</evidence>
<reference evidence="1 2" key="1">
    <citation type="submission" date="2019-09" db="EMBL/GenBank/DDBJ databases">
        <authorList>
            <person name="Wang X."/>
        </authorList>
    </citation>
    <scope>NUCLEOTIDE SEQUENCE [LARGE SCALE GENOMIC DNA]</scope>
    <source>
        <strain evidence="1 2">CICC 11023</strain>
    </source>
</reference>
<dbReference type="OrthoDB" id="3540641at2"/>
<name>A0A5N0DY30_9NOCA</name>